<dbReference type="RefSeq" id="WP_124538346.1">
    <property type="nucleotide sequence ID" value="NZ_QUSW01000001.1"/>
</dbReference>
<dbReference type="Proteomes" id="UP000267464">
    <property type="component" value="Unassembled WGS sequence"/>
</dbReference>
<dbReference type="PANTHER" id="PTHR34860">
    <property type="entry name" value="REPRESSOR-LIKE PROTEIN SSO7C3"/>
    <property type="match status" value="1"/>
</dbReference>
<dbReference type="Pfam" id="PF04014">
    <property type="entry name" value="MazE_antitoxin"/>
    <property type="match status" value="1"/>
</dbReference>
<dbReference type="SUPFAM" id="SSF89447">
    <property type="entry name" value="AbrB/MazE/MraZ-like"/>
    <property type="match status" value="1"/>
</dbReference>
<dbReference type="AlphaFoldDB" id="A0A3N7HV37"/>
<organism evidence="2 3">
    <name type="scientific">Piscinibacter terrae</name>
    <dbReference type="NCBI Taxonomy" id="2496871"/>
    <lineage>
        <taxon>Bacteria</taxon>
        <taxon>Pseudomonadati</taxon>
        <taxon>Pseudomonadota</taxon>
        <taxon>Betaproteobacteria</taxon>
        <taxon>Burkholderiales</taxon>
        <taxon>Sphaerotilaceae</taxon>
        <taxon>Piscinibacter</taxon>
    </lineage>
</organism>
<dbReference type="NCBIfam" id="TIGR01439">
    <property type="entry name" value="lp_hng_hel_AbrB"/>
    <property type="match status" value="1"/>
</dbReference>
<dbReference type="InterPro" id="IPR037914">
    <property type="entry name" value="SpoVT-AbrB_sf"/>
</dbReference>
<accession>A0A3N7HV37</accession>
<gene>
    <name evidence="2" type="ORF">DZC73_01045</name>
</gene>
<dbReference type="EMBL" id="QUSW01000001">
    <property type="protein sequence ID" value="RQP25693.1"/>
    <property type="molecule type" value="Genomic_DNA"/>
</dbReference>
<feature type="domain" description="SpoVT-AbrB" evidence="1">
    <location>
        <begin position="3"/>
        <end position="48"/>
    </location>
</feature>
<keyword evidence="2" id="KW-0238">DNA-binding</keyword>
<sequence length="77" mass="8410">MEATVAERGQITLPKAVRDALGLTKGTLLKVELDGSRIILRKNVDDAISRARGKFKLDGFDNADDAVRVARGRTETK</sequence>
<protein>
    <submittedName>
        <fullName evidence="2">AbrB/MazE/SpoVT family DNA-binding domain-containing protein</fullName>
    </submittedName>
</protein>
<dbReference type="GO" id="GO:0003677">
    <property type="term" value="F:DNA binding"/>
    <property type="evidence" value="ECO:0007669"/>
    <property type="project" value="UniProtKB-KW"/>
</dbReference>
<name>A0A3N7HV37_9BURK</name>
<evidence type="ECO:0000259" key="1">
    <source>
        <dbReference type="SMART" id="SM00966"/>
    </source>
</evidence>
<reference evidence="2 3" key="2">
    <citation type="submission" date="2018-12" db="EMBL/GenBank/DDBJ databases">
        <title>Rhizobacter gummiphilus sp. nov., a rubber-degrading bacterium isolated from the soil of a botanical garden in Japan.</title>
        <authorList>
            <person name="Shunsuke S.S."/>
        </authorList>
    </citation>
    <scope>NUCLEOTIDE SEQUENCE [LARGE SCALE GENOMIC DNA]</scope>
    <source>
        <strain evidence="2 3">S-16</strain>
    </source>
</reference>
<dbReference type="InterPro" id="IPR007159">
    <property type="entry name" value="SpoVT-AbrB_dom"/>
</dbReference>
<dbReference type="InterPro" id="IPR052975">
    <property type="entry name" value="Repressor-like_regulatory"/>
</dbReference>
<reference evidence="2 3" key="1">
    <citation type="submission" date="2018-08" db="EMBL/GenBank/DDBJ databases">
        <authorList>
            <person name="Khan S.A."/>
            <person name="Jeon C.O."/>
            <person name="Chun B.H."/>
            <person name="Jeong S.E."/>
        </authorList>
    </citation>
    <scope>NUCLEOTIDE SEQUENCE [LARGE SCALE GENOMIC DNA]</scope>
    <source>
        <strain evidence="2 3">S-16</strain>
    </source>
</reference>
<dbReference type="OrthoDB" id="9811597at2"/>
<evidence type="ECO:0000313" key="3">
    <source>
        <dbReference type="Proteomes" id="UP000267464"/>
    </source>
</evidence>
<dbReference type="Gene3D" id="2.10.260.10">
    <property type="match status" value="1"/>
</dbReference>
<dbReference type="PANTHER" id="PTHR34860:SF6">
    <property type="entry name" value="REPRESSOR-LIKE PROTEIN SSO7C3"/>
    <property type="match status" value="1"/>
</dbReference>
<evidence type="ECO:0000313" key="2">
    <source>
        <dbReference type="EMBL" id="RQP25693.1"/>
    </source>
</evidence>
<keyword evidence="3" id="KW-1185">Reference proteome</keyword>
<proteinExistence type="predicted"/>
<dbReference type="SMART" id="SM00966">
    <property type="entry name" value="SpoVT_AbrB"/>
    <property type="match status" value="1"/>
</dbReference>
<comment type="caution">
    <text evidence="2">The sequence shown here is derived from an EMBL/GenBank/DDBJ whole genome shotgun (WGS) entry which is preliminary data.</text>
</comment>